<dbReference type="InterPro" id="IPR036259">
    <property type="entry name" value="MFS_trans_sf"/>
</dbReference>
<feature type="transmembrane region" description="Helical" evidence="6">
    <location>
        <begin position="56"/>
        <end position="78"/>
    </location>
</feature>
<dbReference type="Gene3D" id="1.20.1250.20">
    <property type="entry name" value="MFS general substrate transporter like domains"/>
    <property type="match status" value="1"/>
</dbReference>
<keyword evidence="2" id="KW-0813">Transport</keyword>
<dbReference type="CDD" id="cd17321">
    <property type="entry name" value="MFS_MMR_MDR_like"/>
    <property type="match status" value="1"/>
</dbReference>
<feature type="transmembrane region" description="Helical" evidence="6">
    <location>
        <begin position="12"/>
        <end position="36"/>
    </location>
</feature>
<feature type="transmembrane region" description="Helical" evidence="6">
    <location>
        <begin position="380"/>
        <end position="402"/>
    </location>
</feature>
<feature type="transmembrane region" description="Helical" evidence="6">
    <location>
        <begin position="202"/>
        <end position="221"/>
    </location>
</feature>
<feature type="transmembrane region" description="Helical" evidence="6">
    <location>
        <begin position="170"/>
        <end position="190"/>
    </location>
</feature>
<dbReference type="Pfam" id="PF07690">
    <property type="entry name" value="MFS_1"/>
    <property type="match status" value="1"/>
</dbReference>
<feature type="transmembrane region" description="Helical" evidence="6">
    <location>
        <begin position="111"/>
        <end position="132"/>
    </location>
</feature>
<accession>A0A6A8NM13</accession>
<feature type="transmembrane region" description="Helical" evidence="6">
    <location>
        <begin position="423"/>
        <end position="444"/>
    </location>
</feature>
<feature type="transmembrane region" description="Helical" evidence="6">
    <location>
        <begin position="139"/>
        <end position="164"/>
    </location>
</feature>
<comment type="caution">
    <text evidence="8">The sequence shown here is derived from an EMBL/GenBank/DDBJ whole genome shotgun (WGS) entry which is preliminary data.</text>
</comment>
<name>A0A6A8NM13_ENTFC</name>
<dbReference type="InterPro" id="IPR011701">
    <property type="entry name" value="MFS"/>
</dbReference>
<proteinExistence type="predicted"/>
<feature type="transmembrane region" description="Helical" evidence="6">
    <location>
        <begin position="85"/>
        <end position="105"/>
    </location>
</feature>
<evidence type="ECO:0000256" key="4">
    <source>
        <dbReference type="ARBA" id="ARBA00022989"/>
    </source>
</evidence>
<keyword evidence="4 6" id="KW-1133">Transmembrane helix</keyword>
<sequence>MRHKKIKGETSLLIPLIILMCAQIGTSADNSVLSVATNSLISVLHASMNDIQLANMVYSLCAGAFMVAGGMLGIIIGWNQNFRIGASLIFFGELILAFSQNIIIFTWGGRLIVGLGASLMIPSVLGMIPGIYKTAKERAFAFGAVGAATGIASAAGPIVAGILIDNFGFRVAFGFLAVYFAIIVVSSGLIPHIPKSSTKLRLDYQGIIMAACGLFLFLIGISKINVWGLITPINAPFTILGYSPSILLIVLGIIILGYLLKVEKYVEKKHGCALVPSSFIYNVQVREGLYASAIVFFYLGGLIMVINPYLQLVNGFNALQTGVAMGFMGVPMFLSSLLTPKYCYQFHPKYILRIGYLLLGLAVLPMSYSLQPDGVNKLMFVGLFISGIGMGLISSQCSNIVATAINTRDAEQSGGIQTTSRNVGQAIGVAILGMVMLFTLSYGWKDSLDNTPELSSSLKDQLKHERIAFKSNSDFLHQFDKAKVSEKEKRVLVTVNSEVRMHSTQYALYTMGLISVFFIFGTTGIENNIEKDDTK</sequence>
<feature type="domain" description="Major facilitator superfamily (MFS) profile" evidence="7">
    <location>
        <begin position="15"/>
        <end position="524"/>
    </location>
</feature>
<keyword evidence="3 6" id="KW-0812">Transmembrane</keyword>
<evidence type="ECO:0000256" key="3">
    <source>
        <dbReference type="ARBA" id="ARBA00022692"/>
    </source>
</evidence>
<feature type="transmembrane region" description="Helical" evidence="6">
    <location>
        <begin position="241"/>
        <end position="260"/>
    </location>
</feature>
<evidence type="ECO:0000313" key="8">
    <source>
        <dbReference type="EMBL" id="MTD36927.1"/>
    </source>
</evidence>
<evidence type="ECO:0000256" key="2">
    <source>
        <dbReference type="ARBA" id="ARBA00022448"/>
    </source>
</evidence>
<dbReference type="AlphaFoldDB" id="A0A6A8NM13"/>
<dbReference type="RefSeq" id="WP_010738741.1">
    <property type="nucleotide sequence ID" value="NZ_CP174176.1"/>
</dbReference>
<dbReference type="PROSITE" id="PS50850">
    <property type="entry name" value="MFS"/>
    <property type="match status" value="1"/>
</dbReference>
<feature type="transmembrane region" description="Helical" evidence="6">
    <location>
        <begin position="506"/>
        <end position="525"/>
    </location>
</feature>
<dbReference type="GO" id="GO:0005886">
    <property type="term" value="C:plasma membrane"/>
    <property type="evidence" value="ECO:0007669"/>
    <property type="project" value="UniProtKB-SubCell"/>
</dbReference>
<feature type="transmembrane region" description="Helical" evidence="6">
    <location>
        <begin position="288"/>
        <end position="306"/>
    </location>
</feature>
<feature type="transmembrane region" description="Helical" evidence="6">
    <location>
        <begin position="350"/>
        <end position="368"/>
    </location>
</feature>
<dbReference type="EMBL" id="WLYP01000037">
    <property type="protein sequence ID" value="MTD36927.1"/>
    <property type="molecule type" value="Genomic_DNA"/>
</dbReference>
<reference evidence="8" key="1">
    <citation type="submission" date="2019-10" db="EMBL/GenBank/DDBJ databases">
        <title>Identification of the same linezolid-resistant Tn6246::fexB-poxtA-carrying Enterococcus faecium strain colonizing a hospitalized patient and bovines in different continents.</title>
        <authorList>
            <person name="Tedim A.P."/>
            <person name="Freitas A.R."/>
            <person name="Novais C."/>
            <person name="Duarte B."/>
            <person name="Elghaieb H."/>
            <person name="Abbassi M.S."/>
            <person name="Peixe L."/>
        </authorList>
    </citation>
    <scope>NUCLEOTIDE SEQUENCE</scope>
    <source>
        <strain evidence="8">2FEZ</strain>
    </source>
</reference>
<evidence type="ECO:0000256" key="5">
    <source>
        <dbReference type="ARBA" id="ARBA00023136"/>
    </source>
</evidence>
<dbReference type="InterPro" id="IPR020846">
    <property type="entry name" value="MFS_dom"/>
</dbReference>
<dbReference type="Gene3D" id="1.20.1720.10">
    <property type="entry name" value="Multidrug resistance protein D"/>
    <property type="match status" value="1"/>
</dbReference>
<dbReference type="GO" id="GO:0022857">
    <property type="term" value="F:transmembrane transporter activity"/>
    <property type="evidence" value="ECO:0007669"/>
    <property type="project" value="InterPro"/>
</dbReference>
<dbReference type="PANTHER" id="PTHR42718:SF9">
    <property type="entry name" value="MAJOR FACILITATOR SUPERFAMILY MULTIDRUG TRANSPORTER MFSC"/>
    <property type="match status" value="1"/>
</dbReference>
<dbReference type="SUPFAM" id="SSF103473">
    <property type="entry name" value="MFS general substrate transporter"/>
    <property type="match status" value="1"/>
</dbReference>
<gene>
    <name evidence="8" type="ORF">GKZ95_14065</name>
</gene>
<feature type="transmembrane region" description="Helical" evidence="6">
    <location>
        <begin position="318"/>
        <end position="338"/>
    </location>
</feature>
<comment type="subcellular location">
    <subcellularLocation>
        <location evidence="1">Cell membrane</location>
        <topology evidence="1">Multi-pass membrane protein</topology>
    </subcellularLocation>
</comment>
<evidence type="ECO:0000259" key="7">
    <source>
        <dbReference type="PROSITE" id="PS50850"/>
    </source>
</evidence>
<evidence type="ECO:0000256" key="1">
    <source>
        <dbReference type="ARBA" id="ARBA00004651"/>
    </source>
</evidence>
<organism evidence="8">
    <name type="scientific">Enterococcus faecium</name>
    <name type="common">Streptococcus faecium</name>
    <dbReference type="NCBI Taxonomy" id="1352"/>
    <lineage>
        <taxon>Bacteria</taxon>
        <taxon>Bacillati</taxon>
        <taxon>Bacillota</taxon>
        <taxon>Bacilli</taxon>
        <taxon>Lactobacillales</taxon>
        <taxon>Enterococcaceae</taxon>
        <taxon>Enterococcus</taxon>
    </lineage>
</organism>
<dbReference type="PANTHER" id="PTHR42718">
    <property type="entry name" value="MAJOR FACILITATOR SUPERFAMILY MULTIDRUG TRANSPORTER MFSC"/>
    <property type="match status" value="1"/>
</dbReference>
<protein>
    <submittedName>
        <fullName evidence="8">MFS transporter</fullName>
    </submittedName>
</protein>
<evidence type="ECO:0000256" key="6">
    <source>
        <dbReference type="SAM" id="Phobius"/>
    </source>
</evidence>
<keyword evidence="5 6" id="KW-0472">Membrane</keyword>